<feature type="domain" description="BHLH" evidence="6">
    <location>
        <begin position="281"/>
        <end position="330"/>
    </location>
</feature>
<dbReference type="InterPro" id="IPR037546">
    <property type="entry name" value="SAC51-like"/>
</dbReference>
<dbReference type="EMBL" id="JAUIZM010000002">
    <property type="protein sequence ID" value="KAK1396039.1"/>
    <property type="molecule type" value="Genomic_DNA"/>
</dbReference>
<dbReference type="GO" id="GO:0005634">
    <property type="term" value="C:nucleus"/>
    <property type="evidence" value="ECO:0007669"/>
    <property type="project" value="UniProtKB-SubCell"/>
</dbReference>
<evidence type="ECO:0000256" key="1">
    <source>
        <dbReference type="ARBA" id="ARBA00004123"/>
    </source>
</evidence>
<sequence length="338" mass="37581">MEEGIGSWYNHQQNNGQSSNFNILNAPYCLGQQSNSPSNMNLCNDFISTNGIMPVLGSSGLPQVKASEPFEPHNWLYCLPRFRQAFTPVLNSASPYINCEDPVASNAQSTPKRFLVFDQSGDQTTLMFSSGISGPDNNMPSWRMKSSNAITPYKEELEIIKEAENLSKKFSCNGFDKQDYGIDVRSEMHEDTEELDALLYSDDEGEYSEDEEEASTGHSPSTLDNKRVCFHEKGEEVSSSVRPAKKQRVSGGDHDVPSLIDTASSLKSHRCFEHEHDAESSCGNSNNVLEIEKIEKIRKTISILKSIIPDGKGKDSNAVIDDAIQYLQSLKDTYIITP</sequence>
<keyword evidence="2" id="KW-0805">Transcription regulation</keyword>
<comment type="subcellular location">
    <subcellularLocation>
        <location evidence="1">Nucleus</location>
    </subcellularLocation>
</comment>
<gene>
    <name evidence="7" type="ORF">POM88_005902</name>
</gene>
<evidence type="ECO:0000256" key="4">
    <source>
        <dbReference type="ARBA" id="ARBA00023242"/>
    </source>
</evidence>
<evidence type="ECO:0000256" key="5">
    <source>
        <dbReference type="SAM" id="MobiDB-lite"/>
    </source>
</evidence>
<feature type="compositionally biased region" description="Basic and acidic residues" evidence="5">
    <location>
        <begin position="224"/>
        <end position="236"/>
    </location>
</feature>
<dbReference type="InterPro" id="IPR011598">
    <property type="entry name" value="bHLH_dom"/>
</dbReference>
<dbReference type="PANTHER" id="PTHR36066:SF2">
    <property type="entry name" value="TRANSCRIPTION FACTOR BHLH145"/>
    <property type="match status" value="1"/>
</dbReference>
<accession>A0AAD8J1N8</accession>
<dbReference type="Proteomes" id="UP001237642">
    <property type="component" value="Unassembled WGS sequence"/>
</dbReference>
<reference evidence="7" key="1">
    <citation type="submission" date="2023-02" db="EMBL/GenBank/DDBJ databases">
        <title>Genome of toxic invasive species Heracleum sosnowskyi carries increased number of genes despite the absence of recent whole-genome duplications.</title>
        <authorList>
            <person name="Schelkunov M."/>
            <person name="Shtratnikova V."/>
            <person name="Makarenko M."/>
            <person name="Klepikova A."/>
            <person name="Omelchenko D."/>
            <person name="Novikova G."/>
            <person name="Obukhova E."/>
            <person name="Bogdanov V."/>
            <person name="Penin A."/>
            <person name="Logacheva M."/>
        </authorList>
    </citation>
    <scope>NUCLEOTIDE SEQUENCE</scope>
    <source>
        <strain evidence="7">Hsosn_3</strain>
        <tissue evidence="7">Leaf</tissue>
    </source>
</reference>
<keyword evidence="8" id="KW-1185">Reference proteome</keyword>
<evidence type="ECO:0000259" key="6">
    <source>
        <dbReference type="PROSITE" id="PS50888"/>
    </source>
</evidence>
<name>A0AAD8J1N8_9APIA</name>
<dbReference type="GO" id="GO:0046983">
    <property type="term" value="F:protein dimerization activity"/>
    <property type="evidence" value="ECO:0007669"/>
    <property type="project" value="InterPro"/>
</dbReference>
<evidence type="ECO:0000313" key="7">
    <source>
        <dbReference type="EMBL" id="KAK1396039.1"/>
    </source>
</evidence>
<evidence type="ECO:0000256" key="2">
    <source>
        <dbReference type="ARBA" id="ARBA00023015"/>
    </source>
</evidence>
<organism evidence="7 8">
    <name type="scientific">Heracleum sosnowskyi</name>
    <dbReference type="NCBI Taxonomy" id="360622"/>
    <lineage>
        <taxon>Eukaryota</taxon>
        <taxon>Viridiplantae</taxon>
        <taxon>Streptophyta</taxon>
        <taxon>Embryophyta</taxon>
        <taxon>Tracheophyta</taxon>
        <taxon>Spermatophyta</taxon>
        <taxon>Magnoliopsida</taxon>
        <taxon>eudicotyledons</taxon>
        <taxon>Gunneridae</taxon>
        <taxon>Pentapetalae</taxon>
        <taxon>asterids</taxon>
        <taxon>campanulids</taxon>
        <taxon>Apiales</taxon>
        <taxon>Apiaceae</taxon>
        <taxon>Apioideae</taxon>
        <taxon>apioid superclade</taxon>
        <taxon>Tordylieae</taxon>
        <taxon>Tordyliinae</taxon>
        <taxon>Heracleum</taxon>
    </lineage>
</organism>
<dbReference type="AlphaFoldDB" id="A0AAD8J1N8"/>
<comment type="caution">
    <text evidence="7">The sequence shown here is derived from an EMBL/GenBank/DDBJ whole genome shotgun (WGS) entry which is preliminary data.</text>
</comment>
<evidence type="ECO:0000256" key="3">
    <source>
        <dbReference type="ARBA" id="ARBA00023163"/>
    </source>
</evidence>
<reference evidence="7" key="2">
    <citation type="submission" date="2023-05" db="EMBL/GenBank/DDBJ databases">
        <authorList>
            <person name="Schelkunov M.I."/>
        </authorList>
    </citation>
    <scope>NUCLEOTIDE SEQUENCE</scope>
    <source>
        <strain evidence="7">Hsosn_3</strain>
        <tissue evidence="7">Leaf</tissue>
    </source>
</reference>
<protein>
    <submittedName>
        <fullName evidence="7">Transcription factor like</fullName>
    </submittedName>
</protein>
<evidence type="ECO:0000313" key="8">
    <source>
        <dbReference type="Proteomes" id="UP001237642"/>
    </source>
</evidence>
<feature type="region of interest" description="Disordered" evidence="5">
    <location>
        <begin position="204"/>
        <end position="258"/>
    </location>
</feature>
<dbReference type="PROSITE" id="PS50888">
    <property type="entry name" value="BHLH"/>
    <property type="match status" value="1"/>
</dbReference>
<keyword evidence="3" id="KW-0804">Transcription</keyword>
<proteinExistence type="predicted"/>
<dbReference type="PANTHER" id="PTHR36066">
    <property type="entry name" value="TRANSCRIPTION FACTOR BHLH145"/>
    <property type="match status" value="1"/>
</dbReference>
<feature type="compositionally biased region" description="Acidic residues" evidence="5">
    <location>
        <begin position="204"/>
        <end position="214"/>
    </location>
</feature>
<keyword evidence="4" id="KW-0539">Nucleus</keyword>